<reference evidence="3" key="1">
    <citation type="submission" date="2019-07" db="EMBL/GenBank/DDBJ databases">
        <authorList>
            <person name="Palmer J.M."/>
        </authorList>
    </citation>
    <scope>NUCLEOTIDE SEQUENCE</scope>
    <source>
        <strain evidence="3">PC9</strain>
    </source>
</reference>
<feature type="compositionally biased region" description="Polar residues" evidence="2">
    <location>
        <begin position="1017"/>
        <end position="1029"/>
    </location>
</feature>
<feature type="region of interest" description="Disordered" evidence="2">
    <location>
        <begin position="456"/>
        <end position="496"/>
    </location>
</feature>
<feature type="compositionally biased region" description="Polar residues" evidence="2">
    <location>
        <begin position="700"/>
        <end position="714"/>
    </location>
</feature>
<dbReference type="VEuPathDB" id="FungiDB:PC9H_009710"/>
<feature type="compositionally biased region" description="Pro residues" evidence="2">
    <location>
        <begin position="818"/>
        <end position="835"/>
    </location>
</feature>
<feature type="region of interest" description="Disordered" evidence="2">
    <location>
        <begin position="642"/>
        <end position="778"/>
    </location>
</feature>
<feature type="compositionally biased region" description="Low complexity" evidence="2">
    <location>
        <begin position="647"/>
        <end position="662"/>
    </location>
</feature>
<feature type="compositionally biased region" description="Low complexity" evidence="2">
    <location>
        <begin position="847"/>
        <end position="863"/>
    </location>
</feature>
<feature type="compositionally biased region" description="Acidic residues" evidence="2">
    <location>
        <begin position="885"/>
        <end position="907"/>
    </location>
</feature>
<sequence length="1065" mass="115003">MTQPSLPAHPDVFGAPPSLRSVPSANSLTQRSWSRSRSKTMFDNGSNHPSDDGRLKPELRQAYPQASTSSSTSSPTMNVRLVPRAHGIGLEEGVETGSSHIHHEEDNTLVVAEQSRVDTESMGSGLPKSKLQKAAVQAAALSRIDTTARPPPSAFSRPENMRSNVRDSMNSVGTRFSTTSSSLYPPSTSTSTASGTESPPSPRSLAEQIENHAISSYDPEADEANAFDGDDVSYRLRLLVKNSYFLPPAHAKPTPSDFAQTVQKKAPRANTPAFLDLFRVGKSKSKPPSPDATPTLDPRAPVLRTTGESVTLATRHHPRTNPVPLHQSPLSGHKPPDLAARVVVVREKMADLATAAKQAEQEMKARVVRKEEEPKQVKVDDVIDPTDAVDLPPPSSKYPFAVQASALHGLGVQDSVGAAMLADRLPPPMSPGDSSMDAEDKNWRKALLHAAVGHSLDNTPDISTLSMSPEGPSRVNSPWMTSPPRSPIRTQSPSMKRALGQRIINQPLIEVQDETEHAVPDHSTPRGPSKRGHPSPLDLSSRRSSYFPMRAETPAGPQTPLAPPPRRNIINPLYSLSQTDLAESDSAPKDRGSSQDGAHTVDVRSTLSSPELSEAYDSTRLMVMTPPPATHSHLSMHSGSSIFAARPSTGTTQQDPTSSTSSIMNAETAESHYSDDDRDMEEGNRPSTMLSHVTDGRPSMSMSEYSQPSPTVSAFQDALTGDDYHSAVSSLNRPWRGSDDLHSASTPSDSPGPRYSTMSPPPRVSSSLAAHPLSPPPRSLYQAVHAVRPPAIRQSSSFLDLGEPSPASTSEQVMSVTPPRPPEILAPEPVTPPYPIVERRGHPPSTPLTLSIPSEPTPLSIHSAPPPSSPTSFFDSIQAQPNAMDDLESSSDEDSEQDEDEDEDDEDDGRRPSNLYVDSRTRTISMMTARPPGRPNLMRLGNHSTPHVTEMRSPLPIGAVDPKRPIANVPPPAPLPLSSYTKAKSRLPASTFDFYQYTTSRAAEDPGPSSARRPATADQTLKSWQANQVESSKRLEGMLKQHMEAEKDVIRRIASTHQPSNPSKP</sequence>
<protein>
    <submittedName>
        <fullName evidence="3">Uncharacterized protein</fullName>
    </submittedName>
</protein>
<dbReference type="EMBL" id="JACETU010000007">
    <property type="protein sequence ID" value="KAF7424403.1"/>
    <property type="molecule type" value="Genomic_DNA"/>
</dbReference>
<keyword evidence="1" id="KW-0175">Coiled coil</keyword>
<proteinExistence type="predicted"/>
<evidence type="ECO:0000313" key="4">
    <source>
        <dbReference type="Proteomes" id="UP000623687"/>
    </source>
</evidence>
<dbReference type="RefSeq" id="XP_036628597.1">
    <property type="nucleotide sequence ID" value="XM_036779208.1"/>
</dbReference>
<dbReference type="AlphaFoldDB" id="A0A8H6ZMF3"/>
<feature type="region of interest" description="Disordered" evidence="2">
    <location>
        <begin position="145"/>
        <end position="205"/>
    </location>
</feature>
<dbReference type="GeneID" id="59379528"/>
<feature type="compositionally biased region" description="Low complexity" evidence="2">
    <location>
        <begin position="177"/>
        <end position="198"/>
    </location>
</feature>
<feature type="coiled-coil region" evidence="1">
    <location>
        <begin position="342"/>
        <end position="373"/>
    </location>
</feature>
<dbReference type="Proteomes" id="UP000623687">
    <property type="component" value="Unassembled WGS sequence"/>
</dbReference>
<comment type="caution">
    <text evidence="3">The sequence shown here is derived from an EMBL/GenBank/DDBJ whole genome shotgun (WGS) entry which is preliminary data.</text>
</comment>
<feature type="region of interest" description="Disordered" evidence="2">
    <location>
        <begin position="514"/>
        <end position="612"/>
    </location>
</feature>
<gene>
    <name evidence="3" type="ORF">PC9H_009710</name>
</gene>
<feature type="region of interest" description="Disordered" evidence="2">
    <location>
        <begin position="794"/>
        <end position="975"/>
    </location>
</feature>
<feature type="region of interest" description="Disordered" evidence="2">
    <location>
        <begin position="998"/>
        <end position="1029"/>
    </location>
</feature>
<evidence type="ECO:0000256" key="2">
    <source>
        <dbReference type="SAM" id="MobiDB-lite"/>
    </source>
</evidence>
<feature type="region of interest" description="Disordered" evidence="2">
    <location>
        <begin position="281"/>
        <end position="335"/>
    </location>
</feature>
<feature type="compositionally biased region" description="Polar residues" evidence="2">
    <location>
        <begin position="456"/>
        <end position="467"/>
    </location>
</feature>
<keyword evidence="4" id="KW-1185">Reference proteome</keyword>
<evidence type="ECO:0000256" key="1">
    <source>
        <dbReference type="SAM" id="Coils"/>
    </source>
</evidence>
<feature type="compositionally biased region" description="Polar residues" evidence="2">
    <location>
        <begin position="806"/>
        <end position="815"/>
    </location>
</feature>
<feature type="region of interest" description="Disordered" evidence="2">
    <location>
        <begin position="1"/>
        <end position="81"/>
    </location>
</feature>
<feature type="compositionally biased region" description="Low complexity" evidence="2">
    <location>
        <begin position="534"/>
        <end position="545"/>
    </location>
</feature>
<feature type="compositionally biased region" description="Polar residues" evidence="2">
    <location>
        <begin position="21"/>
        <end position="48"/>
    </location>
</feature>
<name>A0A8H6ZMF3_PLEOS</name>
<feature type="compositionally biased region" description="Basic and acidic residues" evidence="2">
    <location>
        <begin position="49"/>
        <end position="59"/>
    </location>
</feature>
<accession>A0A8H6ZMF3</accession>
<feature type="compositionally biased region" description="Basic and acidic residues" evidence="2">
    <location>
        <begin position="514"/>
        <end position="524"/>
    </location>
</feature>
<evidence type="ECO:0000313" key="3">
    <source>
        <dbReference type="EMBL" id="KAF7424403.1"/>
    </source>
</evidence>
<feature type="region of interest" description="Disordered" evidence="2">
    <location>
        <begin position="95"/>
        <end position="133"/>
    </location>
</feature>
<feature type="compositionally biased region" description="Polar residues" evidence="2">
    <location>
        <begin position="161"/>
        <end position="176"/>
    </location>
</feature>
<dbReference type="OrthoDB" id="3261862at2759"/>
<organism evidence="3 4">
    <name type="scientific">Pleurotus ostreatus</name>
    <name type="common">Oyster mushroom</name>
    <name type="synonym">White-rot fungus</name>
    <dbReference type="NCBI Taxonomy" id="5322"/>
    <lineage>
        <taxon>Eukaryota</taxon>
        <taxon>Fungi</taxon>
        <taxon>Dikarya</taxon>
        <taxon>Basidiomycota</taxon>
        <taxon>Agaricomycotina</taxon>
        <taxon>Agaricomycetes</taxon>
        <taxon>Agaricomycetidae</taxon>
        <taxon>Agaricales</taxon>
        <taxon>Pleurotineae</taxon>
        <taxon>Pleurotaceae</taxon>
        <taxon>Pleurotus</taxon>
    </lineage>
</organism>